<sequence length="312" mass="34642">MLASWNYLFSHFIWCMGGKTGGEDQASRVALNIGYLVIQGRNVDYTHIIFDNLALRMSSRGSRFSLAERTAEEDVDSYLYDKEVVPFAPLTSKPSITTSAPIILCFLICCVNCMLVIWVTVVIAEVDDEEDDVDDDIPEGGVDLGNDDDDHDDFFIQQIPHPAAKGISIKDPTSEEERTTQQQNQQSYRGKGKELVEENPSILCKAEGELAMPEVTYALTLFTLDATSSTPSISKPEAPLNLLDISTILQFLPSTIPTPYTIDLPFSPSSSLSSPLCESPPRFLDQPSIAEDVLPWYKHESNDEEESKMMVS</sequence>
<keyword evidence="2" id="KW-1185">Reference proteome</keyword>
<evidence type="ECO:0000313" key="2">
    <source>
        <dbReference type="Proteomes" id="UP001055879"/>
    </source>
</evidence>
<dbReference type="EMBL" id="CM042054">
    <property type="protein sequence ID" value="KAI3707593.1"/>
    <property type="molecule type" value="Genomic_DNA"/>
</dbReference>
<protein>
    <submittedName>
        <fullName evidence="1">Uncharacterized protein</fullName>
    </submittedName>
</protein>
<reference evidence="1 2" key="2">
    <citation type="journal article" date="2022" name="Mol. Ecol. Resour.">
        <title>The genomes of chicory, endive, great burdock and yacon provide insights into Asteraceae paleo-polyploidization history and plant inulin production.</title>
        <authorList>
            <person name="Fan W."/>
            <person name="Wang S."/>
            <person name="Wang H."/>
            <person name="Wang A."/>
            <person name="Jiang F."/>
            <person name="Liu H."/>
            <person name="Zhao H."/>
            <person name="Xu D."/>
            <person name="Zhang Y."/>
        </authorList>
    </citation>
    <scope>NUCLEOTIDE SEQUENCE [LARGE SCALE GENOMIC DNA]</scope>
    <source>
        <strain evidence="2">cv. Niubang</strain>
    </source>
</reference>
<name>A0ACB9ACN1_ARCLA</name>
<reference evidence="2" key="1">
    <citation type="journal article" date="2022" name="Mol. Ecol. Resour.">
        <title>The genomes of chicory, endive, great burdock and yacon provide insights into Asteraceae palaeo-polyploidization history and plant inulin production.</title>
        <authorList>
            <person name="Fan W."/>
            <person name="Wang S."/>
            <person name="Wang H."/>
            <person name="Wang A."/>
            <person name="Jiang F."/>
            <person name="Liu H."/>
            <person name="Zhao H."/>
            <person name="Xu D."/>
            <person name="Zhang Y."/>
        </authorList>
    </citation>
    <scope>NUCLEOTIDE SEQUENCE [LARGE SCALE GENOMIC DNA]</scope>
    <source>
        <strain evidence="2">cv. Niubang</strain>
    </source>
</reference>
<comment type="caution">
    <text evidence="1">The sequence shown here is derived from an EMBL/GenBank/DDBJ whole genome shotgun (WGS) entry which is preliminary data.</text>
</comment>
<dbReference type="Proteomes" id="UP001055879">
    <property type="component" value="Linkage Group LG08"/>
</dbReference>
<gene>
    <name evidence="1" type="ORF">L6452_26219</name>
</gene>
<accession>A0ACB9ACN1</accession>
<organism evidence="1 2">
    <name type="scientific">Arctium lappa</name>
    <name type="common">Greater burdock</name>
    <name type="synonym">Lappa major</name>
    <dbReference type="NCBI Taxonomy" id="4217"/>
    <lineage>
        <taxon>Eukaryota</taxon>
        <taxon>Viridiplantae</taxon>
        <taxon>Streptophyta</taxon>
        <taxon>Embryophyta</taxon>
        <taxon>Tracheophyta</taxon>
        <taxon>Spermatophyta</taxon>
        <taxon>Magnoliopsida</taxon>
        <taxon>eudicotyledons</taxon>
        <taxon>Gunneridae</taxon>
        <taxon>Pentapetalae</taxon>
        <taxon>asterids</taxon>
        <taxon>campanulids</taxon>
        <taxon>Asterales</taxon>
        <taxon>Asteraceae</taxon>
        <taxon>Carduoideae</taxon>
        <taxon>Cardueae</taxon>
        <taxon>Arctiinae</taxon>
        <taxon>Arctium</taxon>
    </lineage>
</organism>
<proteinExistence type="predicted"/>
<evidence type="ECO:0000313" key="1">
    <source>
        <dbReference type="EMBL" id="KAI3707593.1"/>
    </source>
</evidence>